<dbReference type="EMBL" id="VBWP01000001">
    <property type="protein sequence ID" value="TLG77257.1"/>
    <property type="molecule type" value="Genomic_DNA"/>
</dbReference>
<dbReference type="RefSeq" id="WP_138189865.1">
    <property type="nucleotide sequence ID" value="NZ_VBWP01000001.1"/>
</dbReference>
<proteinExistence type="predicted"/>
<evidence type="ECO:0000313" key="1">
    <source>
        <dbReference type="EMBL" id="TLG77257.1"/>
    </source>
</evidence>
<protein>
    <recommendedName>
        <fullName evidence="3">Phosphoribosyl-AMP cyclohydrolase</fullName>
    </recommendedName>
</protein>
<dbReference type="PIRSF" id="PIRSF028288">
    <property type="entry name" value="UCP028288"/>
    <property type="match status" value="1"/>
</dbReference>
<keyword evidence="2" id="KW-1185">Reference proteome</keyword>
<dbReference type="InParanoid" id="A0A5R8QJ28"/>
<sequence length="155" mass="18037">MKITEQEVFAAQESWAKAIVAIGEMARNGGDYQALTRQVVADLYAFDEREVLFKPTRASETPFRTESVEAVSYFAGNGVVEEDLGFALQLWKDIRFENHNIIFDEHNKAYTMGHYYFYDAESYDELKVEYTMAFCRTKDGKVKLFLHHSSFPYKR</sequence>
<gene>
    <name evidence="1" type="ORF">FEZ08_01175</name>
</gene>
<evidence type="ECO:0008006" key="3">
    <source>
        <dbReference type="Google" id="ProtNLM"/>
    </source>
</evidence>
<dbReference type="Proteomes" id="UP000306912">
    <property type="component" value="Unassembled WGS sequence"/>
</dbReference>
<organism evidence="1 2">
    <name type="scientific">Culicoidibacter larvae</name>
    <dbReference type="NCBI Taxonomy" id="2579976"/>
    <lineage>
        <taxon>Bacteria</taxon>
        <taxon>Bacillati</taxon>
        <taxon>Bacillota</taxon>
        <taxon>Culicoidibacteria</taxon>
        <taxon>Culicoidibacterales</taxon>
        <taxon>Culicoidibacteraceae</taxon>
        <taxon>Culicoidibacter</taxon>
    </lineage>
</organism>
<dbReference type="Gene3D" id="3.10.450.50">
    <property type="match status" value="1"/>
</dbReference>
<comment type="caution">
    <text evidence="1">The sequence shown here is derived from an EMBL/GenBank/DDBJ whole genome shotgun (WGS) entry which is preliminary data.</text>
</comment>
<dbReference type="AlphaFoldDB" id="A0A5R8QJ28"/>
<name>A0A5R8QJ28_9FIRM</name>
<evidence type="ECO:0000313" key="2">
    <source>
        <dbReference type="Proteomes" id="UP000306912"/>
    </source>
</evidence>
<accession>A0A5R8QJ28</accession>
<reference evidence="1 2" key="1">
    <citation type="submission" date="2019-05" db="EMBL/GenBank/DDBJ databases">
        <title>Culicoidintestinum kansasii gen. nov., sp. nov. from the gastrointestinal tract of the biting midge, Culicoides sonorensis.</title>
        <authorList>
            <person name="Neupane S."/>
            <person name="Ghosh A."/>
            <person name="Gunther S."/>
            <person name="Martin K."/>
            <person name="Zurek L."/>
        </authorList>
    </citation>
    <scope>NUCLEOTIDE SEQUENCE [LARGE SCALE GENOMIC DNA]</scope>
    <source>
        <strain evidence="1 2">CS-1</strain>
    </source>
</reference>
<dbReference type="InterPro" id="IPR016878">
    <property type="entry name" value="MICAH-like"/>
</dbReference>
<dbReference type="OrthoDB" id="9807600at2"/>